<dbReference type="RefSeq" id="WP_108632622.1">
    <property type="nucleotide sequence ID" value="NZ_QCXX01000001.1"/>
</dbReference>
<organism evidence="1 2">
    <name type="scientific">Sphingobacterium athyrii</name>
    <dbReference type="NCBI Taxonomy" id="2152717"/>
    <lineage>
        <taxon>Bacteria</taxon>
        <taxon>Pseudomonadati</taxon>
        <taxon>Bacteroidota</taxon>
        <taxon>Sphingobacteriia</taxon>
        <taxon>Sphingobacteriales</taxon>
        <taxon>Sphingobacteriaceae</taxon>
        <taxon>Sphingobacterium</taxon>
    </lineage>
</organism>
<evidence type="ECO:0000313" key="1">
    <source>
        <dbReference type="EMBL" id="PUV26332.1"/>
    </source>
</evidence>
<sequence length="130" mass="15663">MDAIKLNEEFGDLFAYNLSVNFQNKVTEIYYGEYITENAPPIKKMIFENVVWQEFSEFDFVNIFNVIEIENSFEEFFNSHLCYFNRMKNYIAEDKMNAMKMPNLFYYTFRQTSGFTCFIITKTALRIEFL</sequence>
<dbReference type="OrthoDB" id="708761at2"/>
<evidence type="ECO:0000313" key="2">
    <source>
        <dbReference type="Proteomes" id="UP000250831"/>
    </source>
</evidence>
<keyword evidence="2" id="KW-1185">Reference proteome</keyword>
<comment type="caution">
    <text evidence="1">The sequence shown here is derived from an EMBL/GenBank/DDBJ whole genome shotgun (WGS) entry which is preliminary data.</text>
</comment>
<accession>A0A363NZT8</accession>
<gene>
    <name evidence="1" type="ORF">DCO56_05115</name>
</gene>
<name>A0A363NZT8_9SPHI</name>
<protein>
    <submittedName>
        <fullName evidence="1">Uncharacterized protein</fullName>
    </submittedName>
</protein>
<dbReference type="Proteomes" id="UP000250831">
    <property type="component" value="Unassembled WGS sequence"/>
</dbReference>
<reference evidence="1 2" key="1">
    <citation type="submission" date="2018-04" db="EMBL/GenBank/DDBJ databases">
        <title>Sphingobacterium sp. M46 Genome.</title>
        <authorList>
            <person name="Cheng J."/>
            <person name="Li Y."/>
        </authorList>
    </citation>
    <scope>NUCLEOTIDE SEQUENCE [LARGE SCALE GENOMIC DNA]</scope>
    <source>
        <strain evidence="1 2">M46</strain>
    </source>
</reference>
<dbReference type="EMBL" id="QCXX01000001">
    <property type="protein sequence ID" value="PUV26332.1"/>
    <property type="molecule type" value="Genomic_DNA"/>
</dbReference>
<dbReference type="AlphaFoldDB" id="A0A363NZT8"/>
<proteinExistence type="predicted"/>